<feature type="transmembrane region" description="Helical" evidence="6">
    <location>
        <begin position="217"/>
        <end position="238"/>
    </location>
</feature>
<evidence type="ECO:0000256" key="3">
    <source>
        <dbReference type="ARBA" id="ARBA00022692"/>
    </source>
</evidence>
<evidence type="ECO:0000256" key="6">
    <source>
        <dbReference type="SAM" id="Phobius"/>
    </source>
</evidence>
<evidence type="ECO:0000256" key="2">
    <source>
        <dbReference type="ARBA" id="ARBA00007362"/>
    </source>
</evidence>
<dbReference type="Proteomes" id="UP000539075">
    <property type="component" value="Unassembled WGS sequence"/>
</dbReference>
<dbReference type="SUPFAM" id="SSF103481">
    <property type="entry name" value="Multidrug resistance efflux transporter EmrE"/>
    <property type="match status" value="2"/>
</dbReference>
<feature type="transmembrane region" description="Helical" evidence="6">
    <location>
        <begin position="191"/>
        <end position="211"/>
    </location>
</feature>
<proteinExistence type="inferred from homology"/>
<keyword evidence="4 6" id="KW-1133">Transmembrane helix</keyword>
<gene>
    <name evidence="8" type="ORF">HNQ38_001941</name>
</gene>
<comment type="similarity">
    <text evidence="2">Belongs to the EamA transporter family.</text>
</comment>
<evidence type="ECO:0000256" key="5">
    <source>
        <dbReference type="ARBA" id="ARBA00023136"/>
    </source>
</evidence>
<evidence type="ECO:0000256" key="4">
    <source>
        <dbReference type="ARBA" id="ARBA00022989"/>
    </source>
</evidence>
<dbReference type="Pfam" id="PF00892">
    <property type="entry name" value="EamA"/>
    <property type="match status" value="2"/>
</dbReference>
<evidence type="ECO:0000256" key="1">
    <source>
        <dbReference type="ARBA" id="ARBA00004141"/>
    </source>
</evidence>
<feature type="transmembrane region" description="Helical" evidence="6">
    <location>
        <begin position="79"/>
        <end position="99"/>
    </location>
</feature>
<name>A0A7W8FGE6_9BACT</name>
<dbReference type="InterPro" id="IPR037185">
    <property type="entry name" value="EmrE-like"/>
</dbReference>
<feature type="transmembrane region" description="Helical" evidence="6">
    <location>
        <begin position="51"/>
        <end position="72"/>
    </location>
</feature>
<feature type="transmembrane region" description="Helical" evidence="6">
    <location>
        <begin position="162"/>
        <end position="184"/>
    </location>
</feature>
<dbReference type="EMBL" id="JACHGO010000005">
    <property type="protein sequence ID" value="MBB5143841.1"/>
    <property type="molecule type" value="Genomic_DNA"/>
</dbReference>
<dbReference type="InterPro" id="IPR000620">
    <property type="entry name" value="EamA_dom"/>
</dbReference>
<accession>A0A7W8FGE6</accession>
<keyword evidence="3 6" id="KW-0812">Transmembrane</keyword>
<comment type="subcellular location">
    <subcellularLocation>
        <location evidence="1">Membrane</location>
        <topology evidence="1">Multi-pass membrane protein</topology>
    </subcellularLocation>
</comment>
<dbReference type="GO" id="GO:0016020">
    <property type="term" value="C:membrane"/>
    <property type="evidence" value="ECO:0007669"/>
    <property type="project" value="UniProtKB-SubCell"/>
</dbReference>
<feature type="transmembrane region" description="Helical" evidence="6">
    <location>
        <begin position="275"/>
        <end position="293"/>
    </location>
</feature>
<dbReference type="PANTHER" id="PTHR32322">
    <property type="entry name" value="INNER MEMBRANE TRANSPORTER"/>
    <property type="match status" value="1"/>
</dbReference>
<feature type="transmembrane region" description="Helical" evidence="6">
    <location>
        <begin position="105"/>
        <end position="126"/>
    </location>
</feature>
<feature type="transmembrane region" description="Helical" evidence="6">
    <location>
        <begin position="12"/>
        <end position="31"/>
    </location>
</feature>
<sequence>MKNNFSVFSNEQQNIMGFSLAAFAAILWSFIGPLSKEALNYGISPLETAFWRAFIGCVCFSAQAAFSGGLRVSLRHTSTFFLFGWLGVGLLFGALQVSIQLSGAATAMVLLYTAPAWVALSSRIFFREAISLQKTFAIGTALAGVALICFAGGSLSAVYSPLGIICGLLAGIAYASHFPFYACWGLRYSTGIIYTYMLLGGTIFLLPFVSYTPDKTWYIWAVLFALGFLTNYVAYVALAASLRRISQIQAAVVGNIEPLFATLWVWAFFGENFTPMGWAGCSLVMAAVLLMTIKRG</sequence>
<feature type="domain" description="EamA" evidence="7">
    <location>
        <begin position="16"/>
        <end position="148"/>
    </location>
</feature>
<evidence type="ECO:0000259" key="7">
    <source>
        <dbReference type="Pfam" id="PF00892"/>
    </source>
</evidence>
<keyword evidence="9" id="KW-1185">Reference proteome</keyword>
<evidence type="ECO:0000313" key="9">
    <source>
        <dbReference type="Proteomes" id="UP000539075"/>
    </source>
</evidence>
<comment type="caution">
    <text evidence="8">The sequence shown here is derived from an EMBL/GenBank/DDBJ whole genome shotgun (WGS) entry which is preliminary data.</text>
</comment>
<reference evidence="8 9" key="1">
    <citation type="submission" date="2020-08" db="EMBL/GenBank/DDBJ databases">
        <title>Genomic Encyclopedia of Type Strains, Phase IV (KMG-IV): sequencing the most valuable type-strain genomes for metagenomic binning, comparative biology and taxonomic classification.</title>
        <authorList>
            <person name="Goeker M."/>
        </authorList>
    </citation>
    <scope>NUCLEOTIDE SEQUENCE [LARGE SCALE GENOMIC DNA]</scope>
    <source>
        <strain evidence="8 9">DSM 11275</strain>
    </source>
</reference>
<dbReference type="PANTHER" id="PTHR32322:SF2">
    <property type="entry name" value="EAMA DOMAIN-CONTAINING PROTEIN"/>
    <property type="match status" value="1"/>
</dbReference>
<evidence type="ECO:0000313" key="8">
    <source>
        <dbReference type="EMBL" id="MBB5143841.1"/>
    </source>
</evidence>
<keyword evidence="5 6" id="KW-0472">Membrane</keyword>
<feature type="domain" description="EamA" evidence="7">
    <location>
        <begin position="162"/>
        <end position="292"/>
    </location>
</feature>
<feature type="transmembrane region" description="Helical" evidence="6">
    <location>
        <begin position="250"/>
        <end position="269"/>
    </location>
</feature>
<feature type="transmembrane region" description="Helical" evidence="6">
    <location>
        <begin position="135"/>
        <end position="156"/>
    </location>
</feature>
<organism evidence="8 9">
    <name type="scientific">Desulfovibrio intestinalis</name>
    <dbReference type="NCBI Taxonomy" id="58621"/>
    <lineage>
        <taxon>Bacteria</taxon>
        <taxon>Pseudomonadati</taxon>
        <taxon>Thermodesulfobacteriota</taxon>
        <taxon>Desulfovibrionia</taxon>
        <taxon>Desulfovibrionales</taxon>
        <taxon>Desulfovibrionaceae</taxon>
        <taxon>Desulfovibrio</taxon>
    </lineage>
</organism>
<protein>
    <submittedName>
        <fullName evidence="8">DME family drug/metabolite transporter</fullName>
    </submittedName>
</protein>
<dbReference type="AlphaFoldDB" id="A0A7W8FGE6"/>
<dbReference type="InterPro" id="IPR050638">
    <property type="entry name" value="AA-Vitamin_Transporters"/>
</dbReference>
<dbReference type="RefSeq" id="WP_246388080.1">
    <property type="nucleotide sequence ID" value="NZ_JACHGO010000005.1"/>
</dbReference>